<protein>
    <submittedName>
        <fullName evidence="6">Peptide/nickel transport system substrate-binding protein</fullName>
    </submittedName>
</protein>
<dbReference type="EMBL" id="JAVDPW010000007">
    <property type="protein sequence ID" value="MDR6291500.1"/>
    <property type="molecule type" value="Genomic_DNA"/>
</dbReference>
<keyword evidence="7" id="KW-1185">Reference proteome</keyword>
<accession>A0ABU1JSA3</accession>
<reference evidence="6 7" key="1">
    <citation type="submission" date="2023-07" db="EMBL/GenBank/DDBJ databases">
        <title>Sorghum-associated microbial communities from plants grown in Nebraska, USA.</title>
        <authorList>
            <person name="Schachtman D."/>
        </authorList>
    </citation>
    <scope>NUCLEOTIDE SEQUENCE [LARGE SCALE GENOMIC DNA]</scope>
    <source>
        <strain evidence="6 7">584</strain>
    </source>
</reference>
<comment type="subcellular location">
    <subcellularLocation>
        <location evidence="1">Periplasm</location>
    </subcellularLocation>
</comment>
<comment type="similarity">
    <text evidence="2">Belongs to the bacterial solute-binding protein 5 family.</text>
</comment>
<dbReference type="PANTHER" id="PTHR30290">
    <property type="entry name" value="PERIPLASMIC BINDING COMPONENT OF ABC TRANSPORTER"/>
    <property type="match status" value="1"/>
</dbReference>
<name>A0ABU1JSA3_9PROT</name>
<dbReference type="PANTHER" id="PTHR30290:SF9">
    <property type="entry name" value="OLIGOPEPTIDE-BINDING PROTEIN APPA"/>
    <property type="match status" value="1"/>
</dbReference>
<proteinExistence type="inferred from homology"/>
<evidence type="ECO:0000256" key="1">
    <source>
        <dbReference type="ARBA" id="ARBA00004418"/>
    </source>
</evidence>
<dbReference type="Proteomes" id="UP001262410">
    <property type="component" value="Unassembled WGS sequence"/>
</dbReference>
<dbReference type="InterPro" id="IPR039424">
    <property type="entry name" value="SBP_5"/>
</dbReference>
<evidence type="ECO:0000256" key="2">
    <source>
        <dbReference type="ARBA" id="ARBA00005695"/>
    </source>
</evidence>
<feature type="domain" description="Solute-binding protein family 5" evidence="5">
    <location>
        <begin position="164"/>
        <end position="527"/>
    </location>
</feature>
<evidence type="ECO:0000313" key="7">
    <source>
        <dbReference type="Proteomes" id="UP001262410"/>
    </source>
</evidence>
<dbReference type="RefSeq" id="WP_309796762.1">
    <property type="nucleotide sequence ID" value="NZ_JAVDPW010000007.1"/>
</dbReference>
<evidence type="ECO:0000259" key="5">
    <source>
        <dbReference type="Pfam" id="PF00496"/>
    </source>
</evidence>
<dbReference type="Gene3D" id="3.10.105.10">
    <property type="entry name" value="Dipeptide-binding Protein, Domain 3"/>
    <property type="match status" value="1"/>
</dbReference>
<keyword evidence="3" id="KW-0813">Transport</keyword>
<dbReference type="Gene3D" id="3.40.190.10">
    <property type="entry name" value="Periplasmic binding protein-like II"/>
    <property type="match status" value="1"/>
</dbReference>
<evidence type="ECO:0000256" key="4">
    <source>
        <dbReference type="ARBA" id="ARBA00022729"/>
    </source>
</evidence>
<keyword evidence="4" id="KW-0732">Signal</keyword>
<dbReference type="InterPro" id="IPR000914">
    <property type="entry name" value="SBP_5_dom"/>
</dbReference>
<evidence type="ECO:0000313" key="6">
    <source>
        <dbReference type="EMBL" id="MDR6291500.1"/>
    </source>
</evidence>
<dbReference type="InterPro" id="IPR030678">
    <property type="entry name" value="Peptide/Ni-bd"/>
</dbReference>
<organism evidence="6 7">
    <name type="scientific">Inquilinus ginsengisoli</name>
    <dbReference type="NCBI Taxonomy" id="363840"/>
    <lineage>
        <taxon>Bacteria</taxon>
        <taxon>Pseudomonadati</taxon>
        <taxon>Pseudomonadota</taxon>
        <taxon>Alphaproteobacteria</taxon>
        <taxon>Rhodospirillales</taxon>
        <taxon>Rhodospirillaceae</taxon>
        <taxon>Inquilinus</taxon>
    </lineage>
</organism>
<dbReference type="Pfam" id="PF00496">
    <property type="entry name" value="SBP_bac_5"/>
    <property type="match status" value="1"/>
</dbReference>
<comment type="caution">
    <text evidence="6">The sequence shown here is derived from an EMBL/GenBank/DDBJ whole genome shotgun (WGS) entry which is preliminary data.</text>
</comment>
<evidence type="ECO:0000256" key="3">
    <source>
        <dbReference type="ARBA" id="ARBA00022448"/>
    </source>
</evidence>
<gene>
    <name evidence="6" type="ORF">E9232_004034</name>
</gene>
<dbReference type="SUPFAM" id="SSF53850">
    <property type="entry name" value="Periplasmic binding protein-like II"/>
    <property type="match status" value="1"/>
</dbReference>
<sequence>MIAALILRDRAWTGLRFAVAPVFPGVKLVIPATLFFLWQENCIQFAWPSPALAHRLNPSNYSDIGRAIHLPNGGRTITLFITNREISVLNRRQFALASAASVGALALGRSGSSFAQTEKVARFRLIIDPEGLYNVQSISLAVSSVLGNYLLESLVYLDEKGVARPWLAESWQADAEGRTITFKLKSGKTFHDGTPFDAAAVKFHFDTILDPNSASPSKGIVGPLEKVDAPDGDTVVFHFTRPFAPFVNLLGQSYFGFNSPTAVKAAGQAYARHPVGTGPFMFDSWTPGTRIELVRNPNFKQYRPDAANQGLPYLDRVVLNVMAEEGVVTSALQTGELDAAQLTADAVRPLADDPQFTVINDKNAKNLMFMEFDYKKAPFSDRAFRDAISHAVDREAVLAAAFGGNGMIALGPLSRGIPGYDDTVAQKYGTPYDPDKAKALLDAAGWKDDGGVRAKDGVPAKFTIRSYADSTTERALAVIQANLGDIGIQVDVGTADWGTFYPGLLKPDWDMDLNRWTWSDPSVMSQLFRSPGHRQLLPPNPSIDDALVAADTALDTTKRMQFVSDAQKAVLEDRMILPLLTDWPMTVTRAVLQDYRLDYLGYVYAADLKVAE</sequence>
<dbReference type="PIRSF" id="PIRSF002741">
    <property type="entry name" value="MppA"/>
    <property type="match status" value="1"/>
</dbReference>